<accession>A0A2I5T9H9</accession>
<reference evidence="3 6" key="3">
    <citation type="submission" date="2017-11" db="EMBL/GenBank/DDBJ databases">
        <title>Complete genome sequence of Serratia sp. ATCC 39006 LacA.</title>
        <authorList>
            <person name="Hampton H.G."/>
            <person name="Jackson S.A."/>
            <person name="Jauregui R."/>
            <person name="Poulter G.T.M."/>
            <person name="Salmond G.P.C."/>
            <person name="Fineran P.C."/>
        </authorList>
    </citation>
    <scope>NUCLEOTIDE SEQUENCE [LARGE SCALE GENOMIC DNA]</scope>
    <source>
        <strain evidence="3 6">ATCC 39006</strain>
    </source>
</reference>
<keyword evidence="5" id="KW-1185">Reference proteome</keyword>
<dbReference type="KEGG" id="serq:CWC46_16220"/>
<dbReference type="InterPro" id="IPR016039">
    <property type="entry name" value="Thiolase-like"/>
</dbReference>
<evidence type="ECO:0000313" key="5">
    <source>
        <dbReference type="Proteomes" id="UP000017700"/>
    </source>
</evidence>
<reference evidence="4" key="2">
    <citation type="submission" date="2013-09" db="EMBL/GenBank/DDBJ databases">
        <authorList>
            <person name="Wang G."/>
            <person name="Yang Y."/>
            <person name="Su Y."/>
        </authorList>
    </citation>
    <scope>NUCLEOTIDE SEQUENCE</scope>
    <source>
        <strain evidence="4">ATCC 39006</strain>
    </source>
</reference>
<dbReference type="Proteomes" id="UP000233778">
    <property type="component" value="Chromosome"/>
</dbReference>
<dbReference type="Proteomes" id="UP000017700">
    <property type="component" value="Chromosome"/>
</dbReference>
<dbReference type="GO" id="GO:0016746">
    <property type="term" value="F:acyltransferase activity"/>
    <property type="evidence" value="ECO:0007669"/>
    <property type="project" value="UniProtKB-KW"/>
</dbReference>
<dbReference type="AlphaFoldDB" id="A0A2I5T9H9"/>
<gene>
    <name evidence="3" type="ORF">CWC46_16220</name>
    <name evidence="4" type="ORF">Ser39006_016220</name>
</gene>
<reference evidence="4 5" key="1">
    <citation type="journal article" date="2013" name="Genome Announc.">
        <title>Draft genome sequence of Serratia sp. strain ATCC 39006, a model bacterium for analysis of the biosynthesis and regulation of prodigiosin, a carbapenem, and gas vesicles.</title>
        <authorList>
            <person name="Fineran P.C."/>
            <person name="Iglesias Cans M.C."/>
            <person name="Ramsay J.P."/>
            <person name="Wilf N.M."/>
            <person name="Cossyleon D."/>
            <person name="McNeil M.B."/>
            <person name="Williamson N.R."/>
            <person name="Monson R.E."/>
            <person name="Becher S.A."/>
            <person name="Stanton J.A."/>
            <person name="Brugger K."/>
            <person name="Brown S.D."/>
            <person name="Salmond G.P."/>
        </authorList>
    </citation>
    <scope>NUCLEOTIDE SEQUENCE [LARGE SCALE GENOMIC DNA]</scope>
    <source>
        <strain evidence="4">ATCC 39006</strain>
        <strain evidence="5">ATCC 39006 / SC 11482</strain>
    </source>
</reference>
<evidence type="ECO:0000259" key="2">
    <source>
        <dbReference type="Pfam" id="PF08541"/>
    </source>
</evidence>
<dbReference type="STRING" id="104623.Ser39006_02239"/>
<dbReference type="Gene3D" id="3.40.47.10">
    <property type="match status" value="2"/>
</dbReference>
<dbReference type="InterPro" id="IPR013747">
    <property type="entry name" value="ACP_syn_III_C"/>
</dbReference>
<evidence type="ECO:0000313" key="3">
    <source>
        <dbReference type="EMBL" id="AUH01223.1"/>
    </source>
</evidence>
<evidence type="ECO:0000256" key="1">
    <source>
        <dbReference type="ARBA" id="ARBA00022679"/>
    </source>
</evidence>
<proteinExistence type="predicted"/>
<reference evidence="4" key="4">
    <citation type="submission" date="2017-11" db="EMBL/GenBank/DDBJ databases">
        <title>Complete genome sequence of Serratia sp. ATCC 39006.</title>
        <authorList>
            <person name="Hampton H.G."/>
            <person name="Jackson S.A."/>
            <person name="Jauregui R."/>
            <person name="Poulter G.T.M."/>
            <person name="Salmond G.P.C."/>
            <person name="Fineran P.C."/>
        </authorList>
    </citation>
    <scope>NUCLEOTIDE SEQUENCE</scope>
    <source>
        <strain evidence="4">ATCC 39006</strain>
    </source>
</reference>
<dbReference type="EMBL" id="CP025084">
    <property type="protein sequence ID" value="AUH05544.1"/>
    <property type="molecule type" value="Genomic_DNA"/>
</dbReference>
<keyword evidence="1" id="KW-0808">Transferase</keyword>
<organism evidence="4 5">
    <name type="scientific">Serratia sp. (strain ATCC 39006)</name>
    <name type="common">Prodigiosinella confusarubida</name>
    <dbReference type="NCBI Taxonomy" id="104623"/>
    <lineage>
        <taxon>Bacteria</taxon>
        <taxon>Pseudomonadati</taxon>
        <taxon>Pseudomonadota</taxon>
        <taxon>Gammaproteobacteria</taxon>
        <taxon>Enterobacterales</taxon>
        <taxon>Pectobacteriaceae</taxon>
        <taxon>Prodigiosinella</taxon>
    </lineage>
</organism>
<evidence type="ECO:0000313" key="4">
    <source>
        <dbReference type="EMBL" id="AUH05544.1"/>
    </source>
</evidence>
<dbReference type="SUPFAM" id="SSF53901">
    <property type="entry name" value="Thiolase-like"/>
    <property type="match status" value="1"/>
</dbReference>
<evidence type="ECO:0000313" key="6">
    <source>
        <dbReference type="Proteomes" id="UP000233778"/>
    </source>
</evidence>
<name>A0A2I5T9H9_SERS3</name>
<dbReference type="KEGG" id="sera:Ser39006_016220"/>
<dbReference type="Pfam" id="PF08541">
    <property type="entry name" value="ACP_syn_III_C"/>
    <property type="match status" value="1"/>
</dbReference>
<feature type="domain" description="Beta-ketoacyl-[acyl-carrier-protein] synthase III C-terminal" evidence="2">
    <location>
        <begin position="234"/>
        <end position="323"/>
    </location>
</feature>
<dbReference type="EMBL" id="CP025085">
    <property type="protein sequence ID" value="AUH01223.1"/>
    <property type="molecule type" value="Genomic_DNA"/>
</dbReference>
<protein>
    <submittedName>
        <fullName evidence="4">3-oxoacyl-ACP synthase</fullName>
    </submittedName>
</protein>
<sequence>MCWHSHWRTSMNIIDIATLINPQLTALSTLQQHYQWGERNQKIFSRFHKLESACLFPDLALSWMLSECLARLLARHPEKRQQITHVAYAHSLHSTYPFDADVLRTVVAEHLPASVEVLSVTQNSCASSFAGLALLQRILPAADASAGFAVLLTGDKCFHQTVQYVDQNGVFGEGCSAVLVSRAADAGGSVIEGMGWAMIGGLGSRTVITDRQVENRYDHDFMPTMMSAIERAMAAARISAPMIETVLPYHMSPSTFDRIADRLGLDRNCVMRDNLYRLGHCFCGDAFINLHDVMHNPAAVKPQGRMLAVAAGVAGTFSAMVLRRQEAA</sequence>